<dbReference type="InterPro" id="IPR051531">
    <property type="entry name" value="N-acetyltransferase"/>
</dbReference>
<organism evidence="2 3">
    <name type="scientific">Gallaecimonas pentaromativorans</name>
    <dbReference type="NCBI Taxonomy" id="584787"/>
    <lineage>
        <taxon>Bacteria</taxon>
        <taxon>Pseudomonadati</taxon>
        <taxon>Pseudomonadota</taxon>
        <taxon>Gammaproteobacteria</taxon>
        <taxon>Enterobacterales</taxon>
        <taxon>Gallaecimonadaceae</taxon>
        <taxon>Gallaecimonas</taxon>
    </lineage>
</organism>
<dbReference type="PANTHER" id="PTHR43792:SF1">
    <property type="entry name" value="N-ACETYLTRANSFERASE DOMAIN-CONTAINING PROTEIN"/>
    <property type="match status" value="1"/>
</dbReference>
<dbReference type="PROSITE" id="PS51186">
    <property type="entry name" value="GNAT"/>
    <property type="match status" value="1"/>
</dbReference>
<dbReference type="STRING" id="584787.GCA_001247655_00560"/>
<dbReference type="Proteomes" id="UP000268033">
    <property type="component" value="Unassembled WGS sequence"/>
</dbReference>
<keyword evidence="2" id="KW-0808">Transferase</keyword>
<dbReference type="PANTHER" id="PTHR43792">
    <property type="entry name" value="GNAT FAMILY, PUTATIVE (AFU_ORTHOLOGUE AFUA_3G00765)-RELATED-RELATED"/>
    <property type="match status" value="1"/>
</dbReference>
<dbReference type="SUPFAM" id="SSF55729">
    <property type="entry name" value="Acyl-CoA N-acyltransferases (Nat)"/>
    <property type="match status" value="1"/>
</dbReference>
<gene>
    <name evidence="2" type="ORF">EDC28_102425</name>
</gene>
<dbReference type="Gene3D" id="3.40.630.30">
    <property type="match status" value="1"/>
</dbReference>
<evidence type="ECO:0000313" key="3">
    <source>
        <dbReference type="Proteomes" id="UP000268033"/>
    </source>
</evidence>
<sequence length="172" mass="19380">MHLETPRLTLSPLTAADRDFYFAIEREPSVMAFVADNRSDADIDAMFQSACRPWQKESEHWLSLVVREKESGAPIGIHGFRATWAHRQAELGFLFMPAFQGKGYAKEATQAVIALAKELGFHKLTAVVTSGNEPSAKLLEKNGFAREGVLKEHFLLRGKWHDDWHYGLLLGQ</sequence>
<dbReference type="RefSeq" id="WP_050657604.1">
    <property type="nucleotide sequence ID" value="NZ_LFWC01000001.1"/>
</dbReference>
<name>A0A3N1PMV6_9GAMM</name>
<dbReference type="OrthoDB" id="7852312at2"/>
<dbReference type="CDD" id="cd04301">
    <property type="entry name" value="NAT_SF"/>
    <property type="match status" value="1"/>
</dbReference>
<evidence type="ECO:0000259" key="1">
    <source>
        <dbReference type="PROSITE" id="PS51186"/>
    </source>
</evidence>
<dbReference type="Pfam" id="PF13302">
    <property type="entry name" value="Acetyltransf_3"/>
    <property type="match status" value="1"/>
</dbReference>
<proteinExistence type="predicted"/>
<keyword evidence="3" id="KW-1185">Reference proteome</keyword>
<dbReference type="EMBL" id="RJUL01000002">
    <property type="protein sequence ID" value="ROQ30035.1"/>
    <property type="molecule type" value="Genomic_DNA"/>
</dbReference>
<feature type="domain" description="N-acetyltransferase" evidence="1">
    <location>
        <begin position="8"/>
        <end position="171"/>
    </location>
</feature>
<dbReference type="GO" id="GO:0016747">
    <property type="term" value="F:acyltransferase activity, transferring groups other than amino-acyl groups"/>
    <property type="evidence" value="ECO:0007669"/>
    <property type="project" value="InterPro"/>
</dbReference>
<dbReference type="AlphaFoldDB" id="A0A3N1PMV6"/>
<protein>
    <submittedName>
        <fullName evidence="2">RimJ/RimL family protein N-acetyltransferase</fullName>
    </submittedName>
</protein>
<dbReference type="InterPro" id="IPR000182">
    <property type="entry name" value="GNAT_dom"/>
</dbReference>
<evidence type="ECO:0000313" key="2">
    <source>
        <dbReference type="EMBL" id="ROQ30035.1"/>
    </source>
</evidence>
<accession>A0A3N1PMV6</accession>
<dbReference type="InterPro" id="IPR016181">
    <property type="entry name" value="Acyl_CoA_acyltransferase"/>
</dbReference>
<comment type="caution">
    <text evidence="2">The sequence shown here is derived from an EMBL/GenBank/DDBJ whole genome shotgun (WGS) entry which is preliminary data.</text>
</comment>
<reference evidence="2 3" key="1">
    <citation type="submission" date="2018-11" db="EMBL/GenBank/DDBJ databases">
        <title>Genomic Encyclopedia of Type Strains, Phase IV (KMG-IV): sequencing the most valuable type-strain genomes for metagenomic binning, comparative biology and taxonomic classification.</title>
        <authorList>
            <person name="Goeker M."/>
        </authorList>
    </citation>
    <scope>NUCLEOTIDE SEQUENCE [LARGE SCALE GENOMIC DNA]</scope>
    <source>
        <strain evidence="2 3">DSM 21945</strain>
    </source>
</reference>